<name>J4GCL5_9APHY</name>
<keyword evidence="5" id="KW-0472">Membrane</keyword>
<protein>
    <recommendedName>
        <fullName evidence="8">Cupin type-1 domain-containing protein</fullName>
    </recommendedName>
</protein>
<dbReference type="GO" id="GO:0035269">
    <property type="term" value="P:protein O-linked glycosylation via mannose"/>
    <property type="evidence" value="ECO:0007669"/>
    <property type="project" value="TreeGrafter"/>
</dbReference>
<evidence type="ECO:0000256" key="4">
    <source>
        <dbReference type="ARBA" id="ARBA00022989"/>
    </source>
</evidence>
<keyword evidence="2" id="KW-0812">Transmembrane</keyword>
<sequence>MVLSATKSTTKIQSLSSLAIPVDFSDALWPADLSSSDSPLYFQPTTLASKFAMNNASQTPIRETTFLSKAFSGAMHPTRIIPFYYRATGYADESDVTITTLVTANRFKVFRQLVERYQGPISVTIHIPFPAQASLASLPLTHPSVVALQRLHTLYTSSSQFSTYVDVHLALSPFAASAHPDRGHDGEGGDDGEGEGEGEGGRQFNVWRNVARLFARTEFVMMLDVDFAVCTDWRGAVRDAIRRTEATYVMGPRGDHAEDSKQIDLGSAELVRRLREGHAALVVPAFEYMKQEDGVNQINFPTNKEELLHLTRASPPVLTLFHAAWTPGHNSTDYARYYSIPPGSGEVYKVTQYQSAYEPYVIISKRVTWCDERFTGYGANKAACLFEMYLGGVSFYVLADHFLIHQSHTYEEEARREELIPLSALRTSTYYIPAHAHNPNTSLAPHPLLIYHGVFRHTPSISASKIESHLTDIGVVVPHWRYTMYRQSHFHSTTHELLAIASGRARLLFGGEGNPDGMKLEVQKGDVMLLPAGVAHRLLEDLGGEGGAFQMVGCYPVGAKQWDMCYGDGRSGENDKEIRRRIISLPWFDRDPVYGDEGPAIHI</sequence>
<feature type="domain" description="Cupin type-1" evidence="8">
    <location>
        <begin position="486"/>
        <end position="536"/>
    </location>
</feature>
<keyword evidence="6" id="KW-0325">Glycoprotein</keyword>
<dbReference type="AlphaFoldDB" id="J4GCL5"/>
<dbReference type="PANTHER" id="PTHR12270:SF25">
    <property type="entry name" value="GLYCOSYLTRANSFERASE-LIKE PROTEIN LARGE"/>
    <property type="match status" value="1"/>
</dbReference>
<evidence type="ECO:0000256" key="7">
    <source>
        <dbReference type="SAM" id="MobiDB-lite"/>
    </source>
</evidence>
<evidence type="ECO:0000313" key="10">
    <source>
        <dbReference type="Proteomes" id="UP000006352"/>
    </source>
</evidence>
<dbReference type="InParanoid" id="J4GCL5"/>
<evidence type="ECO:0000313" key="9">
    <source>
        <dbReference type="EMBL" id="CCM04638.1"/>
    </source>
</evidence>
<evidence type="ECO:0000256" key="1">
    <source>
        <dbReference type="ARBA" id="ARBA00004606"/>
    </source>
</evidence>
<dbReference type="Pfam" id="PF00190">
    <property type="entry name" value="Cupin_1"/>
    <property type="match status" value="1"/>
</dbReference>
<evidence type="ECO:0000256" key="2">
    <source>
        <dbReference type="ARBA" id="ARBA00022692"/>
    </source>
</evidence>
<feature type="region of interest" description="Disordered" evidence="7">
    <location>
        <begin position="178"/>
        <end position="201"/>
    </location>
</feature>
<evidence type="ECO:0000256" key="5">
    <source>
        <dbReference type="ARBA" id="ARBA00023136"/>
    </source>
</evidence>
<keyword evidence="10" id="KW-1185">Reference proteome</keyword>
<organism evidence="9 10">
    <name type="scientific">Fibroporia radiculosa</name>
    <dbReference type="NCBI Taxonomy" id="599839"/>
    <lineage>
        <taxon>Eukaryota</taxon>
        <taxon>Fungi</taxon>
        <taxon>Dikarya</taxon>
        <taxon>Basidiomycota</taxon>
        <taxon>Agaricomycotina</taxon>
        <taxon>Agaricomycetes</taxon>
        <taxon>Polyporales</taxon>
        <taxon>Fibroporiaceae</taxon>
        <taxon>Fibroporia</taxon>
    </lineage>
</organism>
<comment type="subcellular location">
    <subcellularLocation>
        <location evidence="1">Membrane</location>
        <topology evidence="1">Single-pass type II membrane protein</topology>
    </subcellularLocation>
</comment>
<dbReference type="RefSeq" id="XP_012183921.1">
    <property type="nucleotide sequence ID" value="XM_012328531.1"/>
</dbReference>
<dbReference type="OrthoDB" id="411524at2759"/>
<dbReference type="GO" id="GO:0016020">
    <property type="term" value="C:membrane"/>
    <property type="evidence" value="ECO:0007669"/>
    <property type="project" value="UniProtKB-SubCell"/>
</dbReference>
<dbReference type="InterPro" id="IPR011051">
    <property type="entry name" value="RmlC_Cupin_sf"/>
</dbReference>
<dbReference type="GO" id="GO:0015020">
    <property type="term" value="F:glucuronosyltransferase activity"/>
    <property type="evidence" value="ECO:0007669"/>
    <property type="project" value="TreeGrafter"/>
</dbReference>
<dbReference type="GeneID" id="24099549"/>
<evidence type="ECO:0000256" key="3">
    <source>
        <dbReference type="ARBA" id="ARBA00022968"/>
    </source>
</evidence>
<keyword evidence="3" id="KW-0735">Signal-anchor</keyword>
<dbReference type="InterPro" id="IPR006045">
    <property type="entry name" value="Cupin_1"/>
</dbReference>
<dbReference type="Proteomes" id="UP000006352">
    <property type="component" value="Unassembled WGS sequence"/>
</dbReference>
<dbReference type="InterPro" id="IPR047121">
    <property type="entry name" value="YjiB-like"/>
</dbReference>
<dbReference type="InterPro" id="IPR014710">
    <property type="entry name" value="RmlC-like_jellyroll"/>
</dbReference>
<feature type="compositionally biased region" description="Acidic residues" evidence="7">
    <location>
        <begin position="188"/>
        <end position="198"/>
    </location>
</feature>
<dbReference type="CDD" id="cd02219">
    <property type="entry name" value="cupin_YjlB-like"/>
    <property type="match status" value="1"/>
</dbReference>
<dbReference type="Pfam" id="PF13896">
    <property type="entry name" value="Glyco_transf_49"/>
    <property type="match status" value="1"/>
</dbReference>
<evidence type="ECO:0000259" key="8">
    <source>
        <dbReference type="Pfam" id="PF00190"/>
    </source>
</evidence>
<proteinExistence type="predicted"/>
<dbReference type="GO" id="GO:0042285">
    <property type="term" value="F:xylosyltransferase activity"/>
    <property type="evidence" value="ECO:0007669"/>
    <property type="project" value="TreeGrafter"/>
</dbReference>
<keyword evidence="4" id="KW-1133">Transmembrane helix</keyword>
<accession>J4GCL5</accession>
<dbReference type="HOGENOM" id="CLU_452724_0_0_1"/>
<dbReference type="InterPro" id="IPR051292">
    <property type="entry name" value="Xyl/GlcA_transferase"/>
</dbReference>
<dbReference type="Gene3D" id="2.60.120.10">
    <property type="entry name" value="Jelly Rolls"/>
    <property type="match status" value="1"/>
</dbReference>
<dbReference type="EMBL" id="HE797161">
    <property type="protein sequence ID" value="CCM04638.1"/>
    <property type="molecule type" value="Genomic_DNA"/>
</dbReference>
<evidence type="ECO:0000256" key="6">
    <source>
        <dbReference type="ARBA" id="ARBA00023180"/>
    </source>
</evidence>
<reference evidence="9 10" key="1">
    <citation type="journal article" date="2012" name="Appl. Environ. Microbiol.">
        <title>Short-read sequencing for genomic analysis of the brown rot fungus Fibroporia radiculosa.</title>
        <authorList>
            <person name="Tang J.D."/>
            <person name="Perkins A.D."/>
            <person name="Sonstegard T.S."/>
            <person name="Schroeder S.G."/>
            <person name="Burgess S.C."/>
            <person name="Diehl S.V."/>
        </authorList>
    </citation>
    <scope>NUCLEOTIDE SEQUENCE [LARGE SCALE GENOMIC DNA]</scope>
    <source>
        <strain evidence="9 10">TFFH 294</strain>
    </source>
</reference>
<gene>
    <name evidence="9" type="ORF">FIBRA_06822</name>
</gene>
<dbReference type="PANTHER" id="PTHR12270">
    <property type="entry name" value="GLYCOSYLTRANSFERASE-RELATED"/>
    <property type="match status" value="1"/>
</dbReference>
<dbReference type="STRING" id="599839.J4GCL5"/>
<dbReference type="SUPFAM" id="SSF51182">
    <property type="entry name" value="RmlC-like cupins"/>
    <property type="match status" value="1"/>
</dbReference>